<name>A0A6L5YCG0_9BACT</name>
<comment type="catalytic activity">
    <reaction evidence="5">
        <text>N(6)-[(R)-lipoyl]-L-lysyl-[glycine-cleavage complex H protein] + glycine + H(+) = N(6)-[(R)-S(8)-aminomethyldihydrolipoyl]-L-lysyl-[glycine-cleavage complex H protein] + CO2</text>
        <dbReference type="Rhea" id="RHEA:24304"/>
        <dbReference type="Rhea" id="RHEA-COMP:10494"/>
        <dbReference type="Rhea" id="RHEA-COMP:10495"/>
        <dbReference type="ChEBI" id="CHEBI:15378"/>
        <dbReference type="ChEBI" id="CHEBI:16526"/>
        <dbReference type="ChEBI" id="CHEBI:57305"/>
        <dbReference type="ChEBI" id="CHEBI:83099"/>
        <dbReference type="ChEBI" id="CHEBI:83143"/>
        <dbReference type="EC" id="1.4.4.2"/>
    </reaction>
</comment>
<evidence type="ECO:0000313" key="8">
    <source>
        <dbReference type="EMBL" id="MST55793.1"/>
    </source>
</evidence>
<evidence type="ECO:0000259" key="7">
    <source>
        <dbReference type="Pfam" id="PF21478"/>
    </source>
</evidence>
<dbReference type="EC" id="1.4.4.2" evidence="2"/>
<keyword evidence="3" id="KW-0663">Pyridoxal phosphate</keyword>
<evidence type="ECO:0000256" key="5">
    <source>
        <dbReference type="ARBA" id="ARBA00049026"/>
    </source>
</evidence>
<keyword evidence="9" id="KW-1185">Reference proteome</keyword>
<evidence type="ECO:0000256" key="1">
    <source>
        <dbReference type="ARBA" id="ARBA00003788"/>
    </source>
</evidence>
<dbReference type="AlphaFoldDB" id="A0A6L5YCG0"/>
<proteinExistence type="predicted"/>
<dbReference type="GO" id="GO:0019464">
    <property type="term" value="P:glycine decarboxylation via glycine cleavage system"/>
    <property type="evidence" value="ECO:0007669"/>
    <property type="project" value="TreeGrafter"/>
</dbReference>
<dbReference type="InterPro" id="IPR015422">
    <property type="entry name" value="PyrdxlP-dep_Trfase_small"/>
</dbReference>
<dbReference type="GO" id="GO:0016594">
    <property type="term" value="F:glycine binding"/>
    <property type="evidence" value="ECO:0007669"/>
    <property type="project" value="TreeGrafter"/>
</dbReference>
<dbReference type="PANTHER" id="PTHR11773:SF1">
    <property type="entry name" value="GLYCINE DEHYDROGENASE (DECARBOXYLATING), MITOCHONDRIAL"/>
    <property type="match status" value="1"/>
</dbReference>
<gene>
    <name evidence="8" type="ORF">FYJ74_07075</name>
</gene>
<dbReference type="InterPro" id="IPR020581">
    <property type="entry name" value="GDC_P"/>
</dbReference>
<dbReference type="RefSeq" id="WP_154528888.1">
    <property type="nucleotide sequence ID" value="NZ_VUNH01000007.1"/>
</dbReference>
<dbReference type="Gene3D" id="3.40.640.10">
    <property type="entry name" value="Type I PLP-dependent aspartate aminotransferase-like (Major domain)"/>
    <property type="match status" value="1"/>
</dbReference>
<dbReference type="GO" id="GO:0008483">
    <property type="term" value="F:transaminase activity"/>
    <property type="evidence" value="ECO:0007669"/>
    <property type="project" value="UniProtKB-KW"/>
</dbReference>
<keyword evidence="8" id="KW-0032">Aminotransferase</keyword>
<dbReference type="Proteomes" id="UP000473699">
    <property type="component" value="Unassembled WGS sequence"/>
</dbReference>
<accession>A0A6L5YCG0</accession>
<dbReference type="SUPFAM" id="SSF53383">
    <property type="entry name" value="PLP-dependent transferases"/>
    <property type="match status" value="1"/>
</dbReference>
<feature type="domain" description="Glycine dehydrogenase C-terminal" evidence="7">
    <location>
        <begin position="376"/>
        <end position="481"/>
    </location>
</feature>
<dbReference type="GO" id="GO:0005960">
    <property type="term" value="C:glycine cleavage complex"/>
    <property type="evidence" value="ECO:0007669"/>
    <property type="project" value="TreeGrafter"/>
</dbReference>
<organism evidence="8 9">
    <name type="scientific">Pyramidobacter porci</name>
    <dbReference type="NCBI Taxonomy" id="2605789"/>
    <lineage>
        <taxon>Bacteria</taxon>
        <taxon>Thermotogati</taxon>
        <taxon>Synergistota</taxon>
        <taxon>Synergistia</taxon>
        <taxon>Synergistales</taxon>
        <taxon>Dethiosulfovibrionaceae</taxon>
        <taxon>Pyramidobacter</taxon>
    </lineage>
</organism>
<sequence length="529" mass="59115">MDKIADKRDARLDRFHQASWNEPIIYELSVKGERGVLVPEVSAAVAAEAGDGVSSLPECMRRKNAPDLPEIGQPQLARHYNHLAQENLGVDSNIDIGQGTCTMKYSPKVNDRLAGCPKLADMHPLQPDGTAQGILEVVWRLGELFKEISGLDCFSIQPGGGAHGILAMASVVRAYWEAKGENDRDTVVTTFFSHPADAACPIVKGYKAVVLPPDAEGLPDIEAFKATLKNNKVAAIFMTNPEDTGIFNRRIREFTRLAHEAGAICCYDQANANGLLGITRTVEADFDMSFFNLHKTFSSPHGCGGPAVGMVTCRKELRDYLPAPLVERSEEKGYYLDFDLPRSCGKVKSFWGVAPVAVRAYAWIMSLGAEGLREVSRVAILNNNYCMKKILAIKGASISFPNHKPRIEQVRYSWEQLKKDTGFGTADFSRRIPDYGTHYWSSHEPWVIPEPFTIEPSESYSKRDLDTYCEILAAIARECYEQPEVIRAAPLNSTVHHISHDYFDDPDKWALSWRNYKQKYTGYFQPKKK</sequence>
<comment type="function">
    <text evidence="1">The glycine cleavage system catalyzes the degradation of glycine. The P protein binds the alpha-amino group of glycine through its pyridoxal phosphate cofactor; CO(2) is released and the remaining methylamine moiety is then transferred to the lipoamide cofactor of the H protein.</text>
</comment>
<dbReference type="InterPro" id="IPR049316">
    <property type="entry name" value="GDC-P_C"/>
</dbReference>
<keyword evidence="4" id="KW-0560">Oxidoreductase</keyword>
<comment type="caution">
    <text evidence="8">The sequence shown here is derived from an EMBL/GenBank/DDBJ whole genome shotgun (WGS) entry which is preliminary data.</text>
</comment>
<dbReference type="Pfam" id="PF21478">
    <property type="entry name" value="GcvP2_C"/>
    <property type="match status" value="1"/>
</dbReference>
<dbReference type="GO" id="GO:0005829">
    <property type="term" value="C:cytosol"/>
    <property type="evidence" value="ECO:0007669"/>
    <property type="project" value="TreeGrafter"/>
</dbReference>
<dbReference type="GO" id="GO:0030170">
    <property type="term" value="F:pyridoxal phosphate binding"/>
    <property type="evidence" value="ECO:0007669"/>
    <property type="project" value="TreeGrafter"/>
</dbReference>
<evidence type="ECO:0000256" key="2">
    <source>
        <dbReference type="ARBA" id="ARBA00012134"/>
    </source>
</evidence>
<evidence type="ECO:0000256" key="4">
    <source>
        <dbReference type="ARBA" id="ARBA00023002"/>
    </source>
</evidence>
<dbReference type="PANTHER" id="PTHR11773">
    <property type="entry name" value="GLYCINE DEHYDROGENASE, DECARBOXYLATING"/>
    <property type="match status" value="1"/>
</dbReference>
<feature type="domain" description="Aminotransferase class V" evidence="6">
    <location>
        <begin position="178"/>
        <end position="321"/>
    </location>
</feature>
<dbReference type="Gene3D" id="3.90.1150.10">
    <property type="entry name" value="Aspartate Aminotransferase, domain 1"/>
    <property type="match status" value="1"/>
</dbReference>
<dbReference type="InterPro" id="IPR000192">
    <property type="entry name" value="Aminotrans_V_dom"/>
</dbReference>
<protein>
    <recommendedName>
        <fullName evidence="2">glycine dehydrogenase (aminomethyl-transferring)</fullName>
        <ecNumber evidence="2">1.4.4.2</ecNumber>
    </recommendedName>
</protein>
<keyword evidence="8" id="KW-0808">Transferase</keyword>
<evidence type="ECO:0000256" key="3">
    <source>
        <dbReference type="ARBA" id="ARBA00022898"/>
    </source>
</evidence>
<dbReference type="Gene3D" id="6.20.440.10">
    <property type="match status" value="1"/>
</dbReference>
<dbReference type="EMBL" id="VUNH01000007">
    <property type="protein sequence ID" value="MST55793.1"/>
    <property type="molecule type" value="Genomic_DNA"/>
</dbReference>
<evidence type="ECO:0000313" key="9">
    <source>
        <dbReference type="Proteomes" id="UP000473699"/>
    </source>
</evidence>
<reference evidence="8 9" key="1">
    <citation type="submission" date="2019-08" db="EMBL/GenBank/DDBJ databases">
        <title>In-depth cultivation of the pig gut microbiome towards novel bacterial diversity and tailored functional studies.</title>
        <authorList>
            <person name="Wylensek D."/>
            <person name="Hitch T.C.A."/>
            <person name="Clavel T."/>
        </authorList>
    </citation>
    <scope>NUCLEOTIDE SEQUENCE [LARGE SCALE GENOMIC DNA]</scope>
    <source>
        <strain evidence="8 9">SM-530-WT-4B</strain>
    </source>
</reference>
<dbReference type="InterPro" id="IPR015424">
    <property type="entry name" value="PyrdxlP-dep_Trfase"/>
</dbReference>
<dbReference type="InterPro" id="IPR015421">
    <property type="entry name" value="PyrdxlP-dep_Trfase_major"/>
</dbReference>
<evidence type="ECO:0000259" key="6">
    <source>
        <dbReference type="Pfam" id="PF00266"/>
    </source>
</evidence>
<dbReference type="GO" id="GO:0004375">
    <property type="term" value="F:glycine dehydrogenase (decarboxylating) activity"/>
    <property type="evidence" value="ECO:0007669"/>
    <property type="project" value="UniProtKB-EC"/>
</dbReference>
<dbReference type="NCBIfam" id="NF003346">
    <property type="entry name" value="PRK04366.1"/>
    <property type="match status" value="1"/>
</dbReference>
<dbReference type="Pfam" id="PF00266">
    <property type="entry name" value="Aminotran_5"/>
    <property type="match status" value="1"/>
</dbReference>